<dbReference type="OrthoDB" id="10264196at2759"/>
<dbReference type="InterPro" id="IPR001608">
    <property type="entry name" value="Ala_racemase_N"/>
</dbReference>
<dbReference type="InterPro" id="IPR011078">
    <property type="entry name" value="PyrdxlP_homeostasis"/>
</dbReference>
<comment type="similarity">
    <text evidence="2 4">Belongs to the pyridoxal phosphate-binding protein YggS/PROSC family.</text>
</comment>
<reference evidence="6 7" key="1">
    <citation type="submission" date="2019-05" db="EMBL/GenBank/DDBJ databases">
        <title>The compact genome of Giardia muris reveals important steps in the evolution of intestinal protozoan parasites.</title>
        <authorList>
            <person name="Xu F."/>
            <person name="Jimenez-Gonzalez A."/>
            <person name="Einarsson E."/>
            <person name="Astvaldsson A."/>
            <person name="Peirasmaki D."/>
            <person name="Eckmann L."/>
            <person name="Andersson J.O."/>
            <person name="Svard S.G."/>
            <person name="Jerlstrom-Hultqvist J."/>
        </authorList>
    </citation>
    <scope>NUCLEOTIDE SEQUENCE [LARGE SCALE GENOMIC DNA]</scope>
    <source>
        <strain evidence="6 7">Roberts-Thomson</strain>
    </source>
</reference>
<dbReference type="Pfam" id="PF01168">
    <property type="entry name" value="Ala_racemase_N"/>
    <property type="match status" value="1"/>
</dbReference>
<dbReference type="EMBL" id="VDLU01000001">
    <property type="protein sequence ID" value="TNJ29959.1"/>
    <property type="molecule type" value="Genomic_DNA"/>
</dbReference>
<dbReference type="PIRSF" id="PIRSF004848">
    <property type="entry name" value="YBL036c_PLPDEIII"/>
    <property type="match status" value="1"/>
</dbReference>
<organism evidence="6 7">
    <name type="scientific">Giardia muris</name>
    <dbReference type="NCBI Taxonomy" id="5742"/>
    <lineage>
        <taxon>Eukaryota</taxon>
        <taxon>Metamonada</taxon>
        <taxon>Diplomonadida</taxon>
        <taxon>Hexamitidae</taxon>
        <taxon>Giardiinae</taxon>
        <taxon>Giardia</taxon>
    </lineage>
</organism>
<feature type="modified residue" description="N6-(pyridoxal phosphate)lysine" evidence="2 3">
    <location>
        <position position="22"/>
    </location>
</feature>
<accession>A0A4Z1TBQ3</accession>
<comment type="cofactor">
    <cofactor evidence="3">
        <name>pyridoxal 5'-phosphate</name>
        <dbReference type="ChEBI" id="CHEBI:597326"/>
    </cofactor>
</comment>
<dbReference type="Proteomes" id="UP000315496">
    <property type="component" value="Chromosome 1"/>
</dbReference>
<evidence type="ECO:0000256" key="3">
    <source>
        <dbReference type="PIRSR" id="PIRSR004848-1"/>
    </source>
</evidence>
<dbReference type="HAMAP" id="MF_02087">
    <property type="entry name" value="PLP_homeostasis"/>
    <property type="match status" value="1"/>
</dbReference>
<dbReference type="PANTHER" id="PTHR10146:SF14">
    <property type="entry name" value="PYRIDOXAL PHOSPHATE HOMEOSTASIS PROTEIN"/>
    <property type="match status" value="1"/>
</dbReference>
<evidence type="ECO:0000256" key="1">
    <source>
        <dbReference type="ARBA" id="ARBA00022898"/>
    </source>
</evidence>
<evidence type="ECO:0000259" key="5">
    <source>
        <dbReference type="Pfam" id="PF01168"/>
    </source>
</evidence>
<dbReference type="Gene3D" id="3.20.20.10">
    <property type="entry name" value="Alanine racemase"/>
    <property type="match status" value="1"/>
</dbReference>
<evidence type="ECO:0000256" key="2">
    <source>
        <dbReference type="HAMAP-Rule" id="MF_03225"/>
    </source>
</evidence>
<keyword evidence="1 2" id="KW-0663">Pyridoxal phosphate</keyword>
<gene>
    <name evidence="6" type="ORF">GMRT_13539</name>
</gene>
<evidence type="ECO:0000256" key="4">
    <source>
        <dbReference type="RuleBase" id="RU004514"/>
    </source>
</evidence>
<dbReference type="InterPro" id="IPR029066">
    <property type="entry name" value="PLP-binding_barrel"/>
</dbReference>
<dbReference type="NCBIfam" id="TIGR00044">
    <property type="entry name" value="YggS family pyridoxal phosphate-dependent enzyme"/>
    <property type="match status" value="1"/>
</dbReference>
<proteinExistence type="inferred from homology"/>
<dbReference type="GO" id="GO:0030170">
    <property type="term" value="F:pyridoxal phosphate binding"/>
    <property type="evidence" value="ECO:0007669"/>
    <property type="project" value="UniProtKB-UniRule"/>
</dbReference>
<protein>
    <recommendedName>
        <fullName evidence="2">Pyridoxal phosphate homeostasis protein</fullName>
        <shortName evidence="2">PLP homeostasis protein</shortName>
    </recommendedName>
</protein>
<dbReference type="PROSITE" id="PS01211">
    <property type="entry name" value="UPF0001"/>
    <property type="match status" value="1"/>
</dbReference>
<dbReference type="VEuPathDB" id="GiardiaDB:GMRT_13539"/>
<sequence length="212" mass="22819">MQAVLERLRSELGTTQLVAVSKTKPLEMILEAYRYGQRVFGENYVQELIEKATAAPDDIEWHFIGHLQSNKVTQVAGIRSCVVQTVDSLRLAERLNAAREPLGLPLRVMIQINTSGEATKSGCAPADALELASAVSKLPYLELIGLMTIGAPGDGGTSFDTLVASRNEISVALAKPLKLSMGMSGDYLLAVQKGADYVRIGTAIFGERGTRV</sequence>
<keyword evidence="7" id="KW-1185">Reference proteome</keyword>
<evidence type="ECO:0000313" key="7">
    <source>
        <dbReference type="Proteomes" id="UP000315496"/>
    </source>
</evidence>
<dbReference type="FunFam" id="3.20.20.10:FF:000018">
    <property type="entry name" value="Pyridoxal phosphate homeostasis protein"/>
    <property type="match status" value="1"/>
</dbReference>
<name>A0A4Z1TBQ3_GIAMU</name>
<comment type="caution">
    <text evidence="6">The sequence shown here is derived from an EMBL/GenBank/DDBJ whole genome shotgun (WGS) entry which is preliminary data.</text>
</comment>
<comment type="function">
    <text evidence="2">Pyridoxal 5'-phosphate (PLP)-binding protein, which may be involved in intracellular homeostatic regulation of pyridoxal 5'-phosphate (PLP), the active form of vitamin B6.</text>
</comment>
<dbReference type="AlphaFoldDB" id="A0A4Z1TBQ3"/>
<dbReference type="PANTHER" id="PTHR10146">
    <property type="entry name" value="PROLINE SYNTHETASE CO-TRANSCRIBED BACTERIAL HOMOLOG PROTEIN"/>
    <property type="match status" value="1"/>
</dbReference>
<dbReference type="SUPFAM" id="SSF51419">
    <property type="entry name" value="PLP-binding barrel"/>
    <property type="match status" value="1"/>
</dbReference>
<feature type="domain" description="Alanine racemase N-terminal" evidence="5">
    <location>
        <begin position="5"/>
        <end position="207"/>
    </location>
</feature>
<evidence type="ECO:0000313" key="6">
    <source>
        <dbReference type="EMBL" id="TNJ29959.1"/>
    </source>
</evidence>